<dbReference type="PANTHER" id="PTHR39087">
    <property type="entry name" value="UPF0104 MEMBRANE PROTEIN MJ1595"/>
    <property type="match status" value="1"/>
</dbReference>
<feature type="transmembrane region" description="Helical" evidence="7">
    <location>
        <begin position="184"/>
        <end position="203"/>
    </location>
</feature>
<evidence type="ECO:0000313" key="9">
    <source>
        <dbReference type="Proteomes" id="UP000460272"/>
    </source>
</evidence>
<comment type="subcellular location">
    <subcellularLocation>
        <location evidence="1">Cell membrane</location>
        <topology evidence="1">Multi-pass membrane protein</topology>
    </subcellularLocation>
</comment>
<keyword evidence="9" id="KW-1185">Reference proteome</keyword>
<feature type="transmembrane region" description="Helical" evidence="7">
    <location>
        <begin position="717"/>
        <end position="739"/>
    </location>
</feature>
<evidence type="ECO:0000256" key="2">
    <source>
        <dbReference type="ARBA" id="ARBA00022475"/>
    </source>
</evidence>
<feature type="transmembrane region" description="Helical" evidence="7">
    <location>
        <begin position="664"/>
        <end position="685"/>
    </location>
</feature>
<evidence type="ECO:0000256" key="5">
    <source>
        <dbReference type="ARBA" id="ARBA00023136"/>
    </source>
</evidence>
<evidence type="ECO:0000313" key="8">
    <source>
        <dbReference type="EMBL" id="TVZ04551.1"/>
    </source>
</evidence>
<evidence type="ECO:0000256" key="4">
    <source>
        <dbReference type="ARBA" id="ARBA00022989"/>
    </source>
</evidence>
<dbReference type="PANTHER" id="PTHR39087:SF2">
    <property type="entry name" value="UPF0104 MEMBRANE PROTEIN MJ1595"/>
    <property type="match status" value="1"/>
</dbReference>
<keyword evidence="3 7" id="KW-0812">Transmembrane</keyword>
<evidence type="ECO:0000256" key="3">
    <source>
        <dbReference type="ARBA" id="ARBA00022692"/>
    </source>
</evidence>
<feature type="transmembrane region" description="Helical" evidence="7">
    <location>
        <begin position="87"/>
        <end position="112"/>
    </location>
</feature>
<keyword evidence="5 7" id="KW-0472">Membrane</keyword>
<reference evidence="8 9" key="1">
    <citation type="submission" date="2018-11" db="EMBL/GenBank/DDBJ databases">
        <title>Trebonia kvetii gen.nov., sp.nov., a novel acidophilic actinobacterium, and proposal of the new actinobacterial family Treboniaceae fam. nov.</title>
        <authorList>
            <person name="Rapoport D."/>
            <person name="Sagova-Mareckova M."/>
            <person name="Sedlacek I."/>
            <person name="Provaznik J."/>
            <person name="Kralova S."/>
            <person name="Pavlinic D."/>
            <person name="Benes V."/>
            <person name="Kopecky J."/>
        </authorList>
    </citation>
    <scope>NUCLEOTIDE SEQUENCE [LARGE SCALE GENOMIC DNA]</scope>
    <source>
        <strain evidence="8 9">15Tr583</strain>
    </source>
</reference>
<dbReference type="Pfam" id="PF03706">
    <property type="entry name" value="LPG_synthase_TM"/>
    <property type="match status" value="1"/>
</dbReference>
<protein>
    <submittedName>
        <fullName evidence="8">UPF0104 family protein</fullName>
    </submittedName>
</protein>
<feature type="transmembrane region" description="Helical" evidence="7">
    <location>
        <begin position="794"/>
        <end position="818"/>
    </location>
</feature>
<keyword evidence="4 7" id="KW-1133">Transmembrane helix</keyword>
<evidence type="ECO:0000256" key="1">
    <source>
        <dbReference type="ARBA" id="ARBA00004651"/>
    </source>
</evidence>
<sequence>MSTPGVPQAAAPAARLKSQSRPGLLRSWRSAVFATAGDGQRRRRGTDGVRLACAVLALVCCLLIIRFDSRVDRAIVQVIHPPPWSITWLVTVVYQAGSLGVVIVLVALALIARRWLIARDIALSAAVAAAVSGILVAVLGSRGGRPAGVVIGGYDLSFPVLRIALFMAVATAALPYLARGMQRLVEIFIALTALATAVGGHGLPLNVGGSLVIGWGAAVAVRLVFGSPLGLPSVDDVRLLLREIGVSASNVRPVPRQVWGVARYQATETRPDGSPGGRLGIDVYGRDAADAKLLTKAGRFLLYRDSGPTFTITRLQQVEREAYLTLRAGQAGAAVPELVEAGTAGPAKDALLVYRLPAGPSLAEAEAEATKISDAGLDDLYRQLLILRRARIAHGAVSGDTLRAQPAANSMILTQFRNASSSASPDQLDRDAASVMAATALLVGAERAAAAAARGLPPQILQGALRQLHAPALDPALRRNLRRKRDLLPDLRQRAAEAASIELPTLVEPRRVSWATLLMVIGTLVGGWVLIGVLLDVSKSFDTVIGASWLWVIMAFLLAQLAYVASAVESIGSVAGPLPFGRVLGTEIANTFSALAGGTAAVFATRVRFYQKQGYDTSTALSSGAIMTTVSWVTTLVLLLISLPFAWGSIHLDAGSHLSGDSKLVWVILAVVVLVALAAGLLLAVPRLRRLAADKARPKLHSILGNFREIARSPGKLTLLVGGAVARELLIAMSLSVSLRAFDDHLRLPVVIVVIRLSAMIGGASPSPGGMGVVEAGLILGLTAAGVAEADATAAVFIQRLFTAYLPPIWGWVTLVWMRKRDYL</sequence>
<feature type="transmembrane region" description="Helical" evidence="7">
    <location>
        <begin position="549"/>
        <end position="568"/>
    </location>
</feature>
<dbReference type="GO" id="GO:0005886">
    <property type="term" value="C:plasma membrane"/>
    <property type="evidence" value="ECO:0007669"/>
    <property type="project" value="UniProtKB-SubCell"/>
</dbReference>
<evidence type="ECO:0000256" key="7">
    <source>
        <dbReference type="SAM" id="Phobius"/>
    </source>
</evidence>
<feature type="transmembrane region" description="Helical" evidence="7">
    <location>
        <begin position="630"/>
        <end position="652"/>
    </location>
</feature>
<proteinExistence type="predicted"/>
<gene>
    <name evidence="8" type="ORF">EAS64_19550</name>
</gene>
<accession>A0A6P2C2R3</accession>
<evidence type="ECO:0000256" key="6">
    <source>
        <dbReference type="SAM" id="MobiDB-lite"/>
    </source>
</evidence>
<feature type="transmembrane region" description="Helical" evidence="7">
    <location>
        <begin position="121"/>
        <end position="140"/>
    </location>
</feature>
<dbReference type="EMBL" id="RPFW01000003">
    <property type="protein sequence ID" value="TVZ04551.1"/>
    <property type="molecule type" value="Genomic_DNA"/>
</dbReference>
<dbReference type="OrthoDB" id="3766049at2"/>
<keyword evidence="2" id="KW-1003">Cell membrane</keyword>
<dbReference type="AlphaFoldDB" id="A0A6P2C2R3"/>
<name>A0A6P2C2R3_9ACTN</name>
<feature type="region of interest" description="Disordered" evidence="6">
    <location>
        <begin position="1"/>
        <end position="21"/>
    </location>
</feature>
<feature type="transmembrane region" description="Helical" evidence="7">
    <location>
        <begin position="514"/>
        <end position="537"/>
    </location>
</feature>
<dbReference type="Proteomes" id="UP000460272">
    <property type="component" value="Unassembled WGS sequence"/>
</dbReference>
<organism evidence="8 9">
    <name type="scientific">Trebonia kvetii</name>
    <dbReference type="NCBI Taxonomy" id="2480626"/>
    <lineage>
        <taxon>Bacteria</taxon>
        <taxon>Bacillati</taxon>
        <taxon>Actinomycetota</taxon>
        <taxon>Actinomycetes</taxon>
        <taxon>Streptosporangiales</taxon>
        <taxon>Treboniaceae</taxon>
        <taxon>Trebonia</taxon>
    </lineage>
</organism>
<feature type="transmembrane region" description="Helical" evidence="7">
    <location>
        <begin position="49"/>
        <end position="67"/>
    </location>
</feature>
<dbReference type="InterPro" id="IPR022791">
    <property type="entry name" value="L-PG_synthase/AglD"/>
</dbReference>
<feature type="transmembrane region" description="Helical" evidence="7">
    <location>
        <begin position="160"/>
        <end position="177"/>
    </location>
</feature>
<dbReference type="RefSeq" id="WP_145854617.1">
    <property type="nucleotide sequence ID" value="NZ_RPFW01000003.1"/>
</dbReference>
<feature type="transmembrane region" description="Helical" evidence="7">
    <location>
        <begin position="588"/>
        <end position="609"/>
    </location>
</feature>
<comment type="caution">
    <text evidence="8">The sequence shown here is derived from an EMBL/GenBank/DDBJ whole genome shotgun (WGS) entry which is preliminary data.</text>
</comment>